<evidence type="ECO:0000256" key="1">
    <source>
        <dbReference type="SAM" id="MobiDB-lite"/>
    </source>
</evidence>
<reference evidence="2 3" key="1">
    <citation type="submission" date="2021-01" db="EMBL/GenBank/DDBJ databases">
        <title>Chromosome-level genome assembly of a human fungal pathogen reveals clustering of transcriptionally co-regulated genes.</title>
        <authorList>
            <person name="Voorhies M."/>
            <person name="Cohen S."/>
            <person name="Shea T.P."/>
            <person name="Petrus S."/>
            <person name="Munoz J.F."/>
            <person name="Poplawski S."/>
            <person name="Goldman W.E."/>
            <person name="Michael T."/>
            <person name="Cuomo C.A."/>
            <person name="Sil A."/>
            <person name="Beyhan S."/>
        </authorList>
    </citation>
    <scope>NUCLEOTIDE SEQUENCE [LARGE SCALE GENOMIC DNA]</scope>
    <source>
        <strain evidence="2 3">G184AR</strain>
    </source>
</reference>
<feature type="compositionally biased region" description="Polar residues" evidence="1">
    <location>
        <begin position="386"/>
        <end position="395"/>
    </location>
</feature>
<feature type="compositionally biased region" description="Low complexity" evidence="1">
    <location>
        <begin position="405"/>
        <end position="421"/>
    </location>
</feature>
<evidence type="ECO:0000313" key="2">
    <source>
        <dbReference type="EMBL" id="KAG5304199.1"/>
    </source>
</evidence>
<feature type="compositionally biased region" description="Pro residues" evidence="1">
    <location>
        <begin position="205"/>
        <end position="216"/>
    </location>
</feature>
<comment type="caution">
    <text evidence="2">The sequence shown here is derived from an EMBL/GenBank/DDBJ whole genome shotgun (WGS) entry which is preliminary data.</text>
</comment>
<proteinExistence type="predicted"/>
<accession>A0A8H7ZAU1</accession>
<name>A0A8H7ZAU1_AJECA</name>
<protein>
    <submittedName>
        <fullName evidence="2">Uncharacterized protein</fullName>
    </submittedName>
</protein>
<gene>
    <name evidence="2" type="ORF">I7I52_02455</name>
</gene>
<dbReference type="Proteomes" id="UP000670092">
    <property type="component" value="Unassembled WGS sequence"/>
</dbReference>
<dbReference type="EMBL" id="JAEVHI010000001">
    <property type="protein sequence ID" value="KAG5304199.1"/>
    <property type="molecule type" value="Genomic_DNA"/>
</dbReference>
<dbReference type="AlphaFoldDB" id="A0A8H7ZAU1"/>
<evidence type="ECO:0000313" key="3">
    <source>
        <dbReference type="Proteomes" id="UP000670092"/>
    </source>
</evidence>
<dbReference type="OrthoDB" id="4161727at2759"/>
<feature type="compositionally biased region" description="Acidic residues" evidence="1">
    <location>
        <begin position="437"/>
        <end position="450"/>
    </location>
</feature>
<feature type="compositionally biased region" description="Low complexity" evidence="1">
    <location>
        <begin position="190"/>
        <end position="204"/>
    </location>
</feature>
<organism evidence="2 3">
    <name type="scientific">Ajellomyces capsulatus</name>
    <name type="common">Darling's disease fungus</name>
    <name type="synonym">Histoplasma capsulatum</name>
    <dbReference type="NCBI Taxonomy" id="5037"/>
    <lineage>
        <taxon>Eukaryota</taxon>
        <taxon>Fungi</taxon>
        <taxon>Dikarya</taxon>
        <taxon>Ascomycota</taxon>
        <taxon>Pezizomycotina</taxon>
        <taxon>Eurotiomycetes</taxon>
        <taxon>Eurotiomycetidae</taxon>
        <taxon>Onygenales</taxon>
        <taxon>Ajellomycetaceae</taxon>
        <taxon>Histoplasma</taxon>
    </lineage>
</organism>
<feature type="compositionally biased region" description="Basic and acidic residues" evidence="1">
    <location>
        <begin position="358"/>
        <end position="374"/>
    </location>
</feature>
<feature type="region of interest" description="Disordered" evidence="1">
    <location>
        <begin position="352"/>
        <end position="464"/>
    </location>
</feature>
<sequence length="568" mass="63674">MPHISASRGIHCVRGKYSWTSSLTEDTPWSWPEHENSTPKWEAKDVSAAKGPLILSKLLERWRDSWLQMQAEVDSGSFIDANPKAEAEPFDGSGRPPVFGQRVHIQRWQSYAPIQETIFRRHETGLLVASSEYSTGPHEWYHAGQYYQEDTSISLEMLPKAPHEFHRKARKGRLTRTKEWLTNHRNSSRLSFTSPISSRSSRTSPSPPFSSPPGSPLPCRDSYCSELPDSTRCELADTSIVIENPTSLCQASLSAGSVPPQYSDSGEVKSNQNGFECAVQDICPSSETECQIYQSSPVSNVDSCTSPSLNRATNLDNGDLINQLNPHPLKDSLPLVVNCFTWEINAMRDTETLPSYDPQKDDSTETQLREKGRIYDSVYLEKSNHESPQGISNHANGQNGGSNYGSGIKSNSSYPSSTSISGNGGDRHGRAGYGNCDDSENNSQDEDDDGDNNRKRKRFRHLSPGSGQRQFACVYHKYDPETYHGDHDRKYLTCSGTSFKFFSLLTRHLSRTHDEHVCSSCFRTFESENLQASHTANCFVKLQCSQEDKWAALWRKRFPGVDMPESPC</sequence>
<feature type="region of interest" description="Disordered" evidence="1">
    <location>
        <begin position="190"/>
        <end position="221"/>
    </location>
</feature>
<dbReference type="VEuPathDB" id="FungiDB:I7I52_02455"/>